<dbReference type="InterPro" id="IPR002048">
    <property type="entry name" value="EF_hand_dom"/>
</dbReference>
<dbReference type="AlphaFoldDB" id="A0AAD1U9I0"/>
<dbReference type="SUPFAM" id="SSF49562">
    <property type="entry name" value="C2 domain (Calcium/lipid-binding domain, CaLB)"/>
    <property type="match status" value="1"/>
</dbReference>
<name>A0AAD1U9I0_EUPCR</name>
<dbReference type="PROSITE" id="PS50222">
    <property type="entry name" value="EF_HAND_2"/>
    <property type="match status" value="2"/>
</dbReference>
<evidence type="ECO:0000259" key="4">
    <source>
        <dbReference type="PROSITE" id="PS50004"/>
    </source>
</evidence>
<dbReference type="PROSITE" id="PS50004">
    <property type="entry name" value="C2"/>
    <property type="match status" value="1"/>
</dbReference>
<evidence type="ECO:0008006" key="8">
    <source>
        <dbReference type="Google" id="ProtNLM"/>
    </source>
</evidence>
<feature type="domain" description="C2" evidence="4">
    <location>
        <begin position="115"/>
        <end position="231"/>
    </location>
</feature>
<evidence type="ECO:0000313" key="7">
    <source>
        <dbReference type="Proteomes" id="UP001295684"/>
    </source>
</evidence>
<organism evidence="6 7">
    <name type="scientific">Euplotes crassus</name>
    <dbReference type="NCBI Taxonomy" id="5936"/>
    <lineage>
        <taxon>Eukaryota</taxon>
        <taxon>Sar</taxon>
        <taxon>Alveolata</taxon>
        <taxon>Ciliophora</taxon>
        <taxon>Intramacronucleata</taxon>
        <taxon>Spirotrichea</taxon>
        <taxon>Hypotrichia</taxon>
        <taxon>Euplotida</taxon>
        <taxon>Euplotidae</taxon>
        <taxon>Moneuplotes</taxon>
    </lineage>
</organism>
<dbReference type="InterPro" id="IPR035892">
    <property type="entry name" value="C2_domain_sf"/>
</dbReference>
<dbReference type="SUPFAM" id="SSF47473">
    <property type="entry name" value="EF-hand"/>
    <property type="match status" value="1"/>
</dbReference>
<dbReference type="PANTHER" id="PTHR45911:SF4">
    <property type="entry name" value="MULTIPLE C2 AND TRANSMEMBRANE DOMAIN-CONTAINING PROTEIN"/>
    <property type="match status" value="1"/>
</dbReference>
<dbReference type="PROSITE" id="PS00018">
    <property type="entry name" value="EF_HAND_1"/>
    <property type="match status" value="2"/>
</dbReference>
<feature type="transmembrane region" description="Helical" evidence="3">
    <location>
        <begin position="447"/>
        <end position="467"/>
    </location>
</feature>
<gene>
    <name evidence="6" type="ORF">ECRASSUSDP1_LOCUS5170</name>
</gene>
<evidence type="ECO:0000313" key="6">
    <source>
        <dbReference type="EMBL" id="CAI2363830.1"/>
    </source>
</evidence>
<keyword evidence="2" id="KW-0106">Calcium</keyword>
<dbReference type="InterPro" id="IPR000008">
    <property type="entry name" value="C2_dom"/>
</dbReference>
<feature type="transmembrane region" description="Helical" evidence="3">
    <location>
        <begin position="373"/>
        <end position="393"/>
    </location>
</feature>
<dbReference type="PANTHER" id="PTHR45911">
    <property type="entry name" value="C2 DOMAIN-CONTAINING PROTEIN"/>
    <property type="match status" value="1"/>
</dbReference>
<accession>A0AAD1U9I0</accession>
<dbReference type="InterPro" id="IPR018247">
    <property type="entry name" value="EF_Hand_1_Ca_BS"/>
</dbReference>
<keyword evidence="3" id="KW-0812">Transmembrane</keyword>
<dbReference type="CDD" id="cd00030">
    <property type="entry name" value="C2"/>
    <property type="match status" value="1"/>
</dbReference>
<dbReference type="Gene3D" id="2.60.40.150">
    <property type="entry name" value="C2 domain"/>
    <property type="match status" value="1"/>
</dbReference>
<feature type="domain" description="EF-hand" evidence="5">
    <location>
        <begin position="55"/>
        <end position="90"/>
    </location>
</feature>
<reference evidence="6" key="1">
    <citation type="submission" date="2023-07" db="EMBL/GenBank/DDBJ databases">
        <authorList>
            <consortium name="AG Swart"/>
            <person name="Singh M."/>
            <person name="Singh A."/>
            <person name="Seah K."/>
            <person name="Emmerich C."/>
        </authorList>
    </citation>
    <scope>NUCLEOTIDE SEQUENCE</scope>
    <source>
        <strain evidence="6">DP1</strain>
    </source>
</reference>
<feature type="transmembrane region" description="Helical" evidence="3">
    <location>
        <begin position="346"/>
        <end position="367"/>
    </location>
</feature>
<comment type="caution">
    <text evidence="6">The sequence shown here is derived from an EMBL/GenBank/DDBJ whole genome shotgun (WGS) entry which is preliminary data.</text>
</comment>
<proteinExistence type="predicted"/>
<dbReference type="GO" id="GO:0016020">
    <property type="term" value="C:membrane"/>
    <property type="evidence" value="ECO:0007669"/>
    <property type="project" value="TreeGrafter"/>
</dbReference>
<sequence length="497" mass="58491">MFILKIAYKMDRMVDYMKTKLAKEYQTADKDHDDNLTIDELEAYMNNINNGNKTYDSTKIRELHHQIDENNNGKVTLDEFCTAFARKVETYELQILESKRLSAEIRYNIEDINNLKQDVARTETINQFGIMDGSILIVTIVSARDLRKIEFGRAVDPFVVLQCEGQRIESNFIRNNYNPVWNEKFTFDIKRGDDPLKISVYDRGTLANSFIGKYMLNLDTLPSQDEIEQEVDLHEENYDSGVIKGRMTFKVQFIYSRLALMGDEVRELQIHKREIDNIRRAHERELNMIQSPFAVLFKDAQAGMRDEDDPEILLSIYQAHPKEMDASKALDGAIKPAVEKASFGEYFWQFLFVVAYLTFFLLTMSLCFYKAEFINVVICCFAFYLLPSVVLRIDMNSPRDKKKVIRVCVFLLFVSILWDIIWLIIHWSPWWGQQRYDGDCELNIRRYSLIGTIISLVLRLFIFIIFWRTSLDYFKFMEVSMLSGIKIEKEKMVFLRE</sequence>
<evidence type="ECO:0000256" key="1">
    <source>
        <dbReference type="ARBA" id="ARBA00022723"/>
    </source>
</evidence>
<feature type="domain" description="EF-hand" evidence="5">
    <location>
        <begin position="16"/>
        <end position="51"/>
    </location>
</feature>
<dbReference type="EMBL" id="CAMPGE010004980">
    <property type="protein sequence ID" value="CAI2363830.1"/>
    <property type="molecule type" value="Genomic_DNA"/>
</dbReference>
<dbReference type="Gene3D" id="1.10.238.10">
    <property type="entry name" value="EF-hand"/>
    <property type="match status" value="1"/>
</dbReference>
<dbReference type="SMART" id="SM00239">
    <property type="entry name" value="C2"/>
    <property type="match status" value="1"/>
</dbReference>
<keyword evidence="7" id="KW-1185">Reference proteome</keyword>
<dbReference type="InterPro" id="IPR011992">
    <property type="entry name" value="EF-hand-dom_pair"/>
</dbReference>
<evidence type="ECO:0000256" key="3">
    <source>
        <dbReference type="SAM" id="Phobius"/>
    </source>
</evidence>
<keyword evidence="3" id="KW-1133">Transmembrane helix</keyword>
<dbReference type="Pfam" id="PF13499">
    <property type="entry name" value="EF-hand_7"/>
    <property type="match status" value="1"/>
</dbReference>
<evidence type="ECO:0000259" key="5">
    <source>
        <dbReference type="PROSITE" id="PS50222"/>
    </source>
</evidence>
<dbReference type="GO" id="GO:0005509">
    <property type="term" value="F:calcium ion binding"/>
    <property type="evidence" value="ECO:0007669"/>
    <property type="project" value="InterPro"/>
</dbReference>
<dbReference type="Proteomes" id="UP001295684">
    <property type="component" value="Unassembled WGS sequence"/>
</dbReference>
<dbReference type="Pfam" id="PF00168">
    <property type="entry name" value="C2"/>
    <property type="match status" value="1"/>
</dbReference>
<keyword evidence="1" id="KW-0479">Metal-binding</keyword>
<protein>
    <recommendedName>
        <fullName evidence="8">C2 domain-containing protein</fullName>
    </recommendedName>
</protein>
<keyword evidence="3" id="KW-0472">Membrane</keyword>
<evidence type="ECO:0000256" key="2">
    <source>
        <dbReference type="ARBA" id="ARBA00022837"/>
    </source>
</evidence>
<feature type="transmembrane region" description="Helical" evidence="3">
    <location>
        <begin position="405"/>
        <end position="427"/>
    </location>
</feature>